<dbReference type="OrthoDB" id="182922at2"/>
<keyword evidence="2" id="KW-0808">Transferase</keyword>
<dbReference type="InterPro" id="IPR052514">
    <property type="entry name" value="SAM-dependent_MTase"/>
</dbReference>
<dbReference type="Gene3D" id="3.40.50.150">
    <property type="entry name" value="Vaccinia Virus protein VP39"/>
    <property type="match status" value="1"/>
</dbReference>
<organism evidence="2 3">
    <name type="scientific">Prosthecobacter debontii</name>
    <dbReference type="NCBI Taxonomy" id="48467"/>
    <lineage>
        <taxon>Bacteria</taxon>
        <taxon>Pseudomonadati</taxon>
        <taxon>Verrucomicrobiota</taxon>
        <taxon>Verrucomicrobiia</taxon>
        <taxon>Verrucomicrobiales</taxon>
        <taxon>Verrucomicrobiaceae</taxon>
        <taxon>Prosthecobacter</taxon>
    </lineage>
</organism>
<dbReference type="InterPro" id="IPR006342">
    <property type="entry name" value="FkbM_mtfrase"/>
</dbReference>
<gene>
    <name evidence="2" type="ORF">SAMN02745166_04412</name>
</gene>
<dbReference type="GO" id="GO:0032259">
    <property type="term" value="P:methylation"/>
    <property type="evidence" value="ECO:0007669"/>
    <property type="project" value="UniProtKB-KW"/>
</dbReference>
<dbReference type="PANTHER" id="PTHR34203:SF15">
    <property type="entry name" value="SLL1173 PROTEIN"/>
    <property type="match status" value="1"/>
</dbReference>
<dbReference type="STRING" id="48467.SAMN02745166_04412"/>
<accession>A0A1T4YW94</accession>
<dbReference type="EMBL" id="FUYE01000019">
    <property type="protein sequence ID" value="SKB06052.1"/>
    <property type="molecule type" value="Genomic_DNA"/>
</dbReference>
<feature type="domain" description="Methyltransferase FkbM" evidence="1">
    <location>
        <begin position="91"/>
        <end position="247"/>
    </location>
</feature>
<proteinExistence type="predicted"/>
<dbReference type="InterPro" id="IPR029063">
    <property type="entry name" value="SAM-dependent_MTases_sf"/>
</dbReference>
<dbReference type="PANTHER" id="PTHR34203">
    <property type="entry name" value="METHYLTRANSFERASE, FKBM FAMILY PROTEIN"/>
    <property type="match status" value="1"/>
</dbReference>
<keyword evidence="3" id="KW-1185">Reference proteome</keyword>
<reference evidence="3" key="1">
    <citation type="submission" date="2017-02" db="EMBL/GenBank/DDBJ databases">
        <authorList>
            <person name="Varghese N."/>
            <person name="Submissions S."/>
        </authorList>
    </citation>
    <scope>NUCLEOTIDE SEQUENCE [LARGE SCALE GENOMIC DNA]</scope>
    <source>
        <strain evidence="3">ATCC 700200</strain>
    </source>
</reference>
<dbReference type="SUPFAM" id="SSF53335">
    <property type="entry name" value="S-adenosyl-L-methionine-dependent methyltransferases"/>
    <property type="match status" value="1"/>
</dbReference>
<dbReference type="Proteomes" id="UP000190774">
    <property type="component" value="Unassembled WGS sequence"/>
</dbReference>
<dbReference type="Pfam" id="PF05050">
    <property type="entry name" value="Methyltransf_21"/>
    <property type="match status" value="1"/>
</dbReference>
<evidence type="ECO:0000313" key="2">
    <source>
        <dbReference type="EMBL" id="SKB06052.1"/>
    </source>
</evidence>
<dbReference type="RefSeq" id="WP_078815548.1">
    <property type="nucleotide sequence ID" value="NZ_FUYE01000019.1"/>
</dbReference>
<sequence>MLNHLKQLHKVWTSPGNRQARTSAVVRSVKWFISKRWSDQKIIRPIFGDRQFIFYKDGFVANSLMLFSEWSEYDSLKLIDTFLRPEDSFLDVGANVGLFTILASRHVKDGLIVCVEPGRVQRERLMEHLQLNHIKAEVFPYAVGNEEKTVSFNIGDAVAHIALQQATDSPKMEMVDIKKLDTFLPRRKYSLMKLDVEGFELAALEGASGFLSEGLFPVILFELNGSSDRYGIAPEQIVTFLTKQGYTLGVYRHDSGTFDTTAKLWEDVLAVNSEGLQMLRDRIPHLKII</sequence>
<evidence type="ECO:0000313" key="3">
    <source>
        <dbReference type="Proteomes" id="UP000190774"/>
    </source>
</evidence>
<keyword evidence="2" id="KW-0489">Methyltransferase</keyword>
<protein>
    <submittedName>
        <fullName evidence="2">Methyltransferase, FkbM family</fullName>
    </submittedName>
</protein>
<dbReference type="AlphaFoldDB" id="A0A1T4YW94"/>
<dbReference type="NCBIfam" id="TIGR01444">
    <property type="entry name" value="fkbM_fam"/>
    <property type="match status" value="1"/>
</dbReference>
<evidence type="ECO:0000259" key="1">
    <source>
        <dbReference type="Pfam" id="PF05050"/>
    </source>
</evidence>
<name>A0A1T4YW94_9BACT</name>
<dbReference type="GO" id="GO:0008168">
    <property type="term" value="F:methyltransferase activity"/>
    <property type="evidence" value="ECO:0007669"/>
    <property type="project" value="UniProtKB-KW"/>
</dbReference>